<name>A0A2M6WIQ1_9BACT</name>
<comment type="caution">
    <text evidence="9">The sequence shown here is derived from an EMBL/GenBank/DDBJ whole genome shotgun (WGS) entry which is preliminary data.</text>
</comment>
<dbReference type="PANTHER" id="PTHR14969">
    <property type="entry name" value="SPHINGOSINE-1-PHOSPHATE PHOSPHOHYDROLASE"/>
    <property type="match status" value="1"/>
</dbReference>
<dbReference type="Proteomes" id="UP000228635">
    <property type="component" value="Unassembled WGS sequence"/>
</dbReference>
<dbReference type="AlphaFoldDB" id="A0A2M6WIQ1"/>
<dbReference type="PANTHER" id="PTHR14969:SF62">
    <property type="entry name" value="DECAPRENYLPHOSPHORYL-5-PHOSPHORIBOSE PHOSPHATASE RV3807C-RELATED"/>
    <property type="match status" value="1"/>
</dbReference>
<dbReference type="SUPFAM" id="SSF48317">
    <property type="entry name" value="Acid phosphatase/Vanadium-dependent haloperoxidase"/>
    <property type="match status" value="1"/>
</dbReference>
<accession>A0A2M6WIQ1</accession>
<keyword evidence="2" id="KW-1003">Cell membrane</keyword>
<dbReference type="GO" id="GO:0016787">
    <property type="term" value="F:hydrolase activity"/>
    <property type="evidence" value="ECO:0007669"/>
    <property type="project" value="UniProtKB-KW"/>
</dbReference>
<feature type="transmembrane region" description="Helical" evidence="7">
    <location>
        <begin position="149"/>
        <end position="167"/>
    </location>
</feature>
<dbReference type="Pfam" id="PF01569">
    <property type="entry name" value="PAP2"/>
    <property type="match status" value="1"/>
</dbReference>
<evidence type="ECO:0000313" key="10">
    <source>
        <dbReference type="Proteomes" id="UP000228635"/>
    </source>
</evidence>
<keyword evidence="5 7" id="KW-1133">Transmembrane helix</keyword>
<dbReference type="SMART" id="SM00014">
    <property type="entry name" value="acidPPc"/>
    <property type="match status" value="1"/>
</dbReference>
<feature type="transmembrane region" description="Helical" evidence="7">
    <location>
        <begin position="126"/>
        <end position="143"/>
    </location>
</feature>
<feature type="transmembrane region" description="Helical" evidence="7">
    <location>
        <begin position="20"/>
        <end position="45"/>
    </location>
</feature>
<evidence type="ECO:0000256" key="7">
    <source>
        <dbReference type="SAM" id="Phobius"/>
    </source>
</evidence>
<keyword evidence="4" id="KW-0378">Hydrolase</keyword>
<reference evidence="10" key="1">
    <citation type="submission" date="2017-09" db="EMBL/GenBank/DDBJ databases">
        <title>Depth-based differentiation of microbial function through sediment-hosted aquifers and enrichment of novel symbionts in the deep terrestrial subsurface.</title>
        <authorList>
            <person name="Probst A.J."/>
            <person name="Ladd B."/>
            <person name="Jarett J.K."/>
            <person name="Geller-Mcgrath D.E."/>
            <person name="Sieber C.M.K."/>
            <person name="Emerson J.B."/>
            <person name="Anantharaman K."/>
            <person name="Thomas B.C."/>
            <person name="Malmstrom R."/>
            <person name="Stieglmeier M."/>
            <person name="Klingl A."/>
            <person name="Woyke T."/>
            <person name="Ryan C.M."/>
            <person name="Banfield J.F."/>
        </authorList>
    </citation>
    <scope>NUCLEOTIDE SEQUENCE [LARGE SCALE GENOMIC DNA]</scope>
</reference>
<dbReference type="InterPro" id="IPR000326">
    <property type="entry name" value="PAP2/HPO"/>
</dbReference>
<evidence type="ECO:0000256" key="4">
    <source>
        <dbReference type="ARBA" id="ARBA00022801"/>
    </source>
</evidence>
<evidence type="ECO:0000259" key="8">
    <source>
        <dbReference type="SMART" id="SM00014"/>
    </source>
</evidence>
<dbReference type="InterPro" id="IPR036938">
    <property type="entry name" value="PAP2/HPO_sf"/>
</dbReference>
<dbReference type="GO" id="GO:0005886">
    <property type="term" value="C:plasma membrane"/>
    <property type="evidence" value="ECO:0007669"/>
    <property type="project" value="UniProtKB-SubCell"/>
</dbReference>
<protein>
    <recommendedName>
        <fullName evidence="8">Phosphatidic acid phosphatase type 2/haloperoxidase domain-containing protein</fullName>
    </recommendedName>
</protein>
<keyword evidence="6 7" id="KW-0472">Membrane</keyword>
<evidence type="ECO:0000256" key="2">
    <source>
        <dbReference type="ARBA" id="ARBA00022475"/>
    </source>
</evidence>
<evidence type="ECO:0000256" key="1">
    <source>
        <dbReference type="ARBA" id="ARBA00004651"/>
    </source>
</evidence>
<gene>
    <name evidence="9" type="ORF">COU08_01635</name>
</gene>
<feature type="transmembrane region" description="Helical" evidence="7">
    <location>
        <begin position="99"/>
        <end position="119"/>
    </location>
</feature>
<feature type="domain" description="Phosphatidic acid phosphatase type 2/haloperoxidase" evidence="8">
    <location>
        <begin position="55"/>
        <end position="164"/>
    </location>
</feature>
<sequence>MFFDIALFASLFRFAHQNAFLDFFIVFLAEYLIYILLIAFVVYLFLESQWRVRFYRLALFAFSFILARGLFVTLLKYFIDRPRPFIVLNLDPLFWASHAAFPSGHTSVLFVMAGVAYFFHRRMSWLFVFLGLLIGIFRVVAGVHWPSDIVGGALVGIGSVYIAVRLLPRPTATLPPSSS</sequence>
<evidence type="ECO:0000256" key="5">
    <source>
        <dbReference type="ARBA" id="ARBA00022989"/>
    </source>
</evidence>
<dbReference type="Gene3D" id="1.20.144.10">
    <property type="entry name" value="Phosphatidic acid phosphatase type 2/haloperoxidase"/>
    <property type="match status" value="1"/>
</dbReference>
<evidence type="ECO:0000256" key="3">
    <source>
        <dbReference type="ARBA" id="ARBA00022692"/>
    </source>
</evidence>
<proteinExistence type="predicted"/>
<feature type="transmembrane region" description="Helical" evidence="7">
    <location>
        <begin position="57"/>
        <end position="79"/>
    </location>
</feature>
<dbReference type="EMBL" id="PFBA01000013">
    <property type="protein sequence ID" value="PIT92677.1"/>
    <property type="molecule type" value="Genomic_DNA"/>
</dbReference>
<evidence type="ECO:0000313" key="9">
    <source>
        <dbReference type="EMBL" id="PIT92677.1"/>
    </source>
</evidence>
<comment type="subcellular location">
    <subcellularLocation>
        <location evidence="1">Cell membrane</location>
        <topology evidence="1">Multi-pass membrane protein</topology>
    </subcellularLocation>
</comment>
<keyword evidence="3 7" id="KW-0812">Transmembrane</keyword>
<evidence type="ECO:0000256" key="6">
    <source>
        <dbReference type="ARBA" id="ARBA00023136"/>
    </source>
</evidence>
<organism evidence="9 10">
    <name type="scientific">Candidatus Harrisonbacteria bacterium CG10_big_fil_rev_8_21_14_0_10_42_17</name>
    <dbReference type="NCBI Taxonomy" id="1974584"/>
    <lineage>
        <taxon>Bacteria</taxon>
        <taxon>Candidatus Harrisoniibacteriota</taxon>
    </lineage>
</organism>